<dbReference type="SUPFAM" id="SSF56194">
    <property type="entry name" value="Uridine diphospho-N-Acetylenolpyruvylglucosamine reductase, MurB, C-terminal domain"/>
    <property type="match status" value="1"/>
</dbReference>
<evidence type="ECO:0000256" key="13">
    <source>
        <dbReference type="ARBA" id="ARBA00023002"/>
    </source>
</evidence>
<dbReference type="PROSITE" id="PS51387">
    <property type="entry name" value="FAD_PCMH"/>
    <property type="match status" value="1"/>
</dbReference>
<evidence type="ECO:0000256" key="10">
    <source>
        <dbReference type="ARBA" id="ARBA00022857"/>
    </source>
</evidence>
<evidence type="ECO:0000256" key="7">
    <source>
        <dbReference type="ARBA" id="ARBA00022618"/>
    </source>
</evidence>
<evidence type="ECO:0000256" key="5">
    <source>
        <dbReference type="ARBA" id="ARBA00010485"/>
    </source>
</evidence>
<evidence type="ECO:0000313" key="20">
    <source>
        <dbReference type="Proteomes" id="UP001349994"/>
    </source>
</evidence>
<keyword evidence="12 17" id="KW-0573">Peptidoglycan synthesis</keyword>
<dbReference type="SUPFAM" id="SSF56176">
    <property type="entry name" value="FAD-binding/transporter-associated domain-like"/>
    <property type="match status" value="1"/>
</dbReference>
<comment type="caution">
    <text evidence="19">The sequence shown here is derived from an EMBL/GenBank/DDBJ whole genome shotgun (WGS) entry which is preliminary data.</text>
</comment>
<accession>A0ABU6IIZ7</accession>
<sequence length="310" mass="33089">MARHASPLQSLLVDDRFDGDVYPNEPMSRHTTYRIGGPARFFVRVNSVGALTGLVDVCATEGVPWVAVGRGSNVLVADGGFAGVVVALGRDFRTTRFEDGRFLAGAGASLSSVVQDAFRRNLGGFEFAVGTPGTIGGALRMNAGSRDEWISSRVVTVTTYRPGRGLMRLRGDDIAWGYRTSSFAPDEVILECELAAEEADPFVVRDKMEANLARRQQSQPLSEPTCGSVFKNPEGASVGRLIDELGLKGTACGGACISPLHGNFIVNRGGATAADVRTLMDHVRARVQEAHGIDLAYEVRLVGFDEGARG</sequence>
<keyword evidence="14 17" id="KW-0131">Cell cycle</keyword>
<evidence type="ECO:0000256" key="4">
    <source>
        <dbReference type="ARBA" id="ARBA00004752"/>
    </source>
</evidence>
<keyword evidence="13 17" id="KW-0560">Oxidoreductase</keyword>
<dbReference type="PANTHER" id="PTHR21071:SF4">
    <property type="entry name" value="UDP-N-ACETYLENOLPYRUVOYLGLUCOSAMINE REDUCTASE"/>
    <property type="match status" value="1"/>
</dbReference>
<feature type="active site" evidence="17">
    <location>
        <position position="298"/>
    </location>
</feature>
<dbReference type="InterPro" id="IPR036635">
    <property type="entry name" value="MurB_C_sf"/>
</dbReference>
<evidence type="ECO:0000259" key="18">
    <source>
        <dbReference type="PROSITE" id="PS51387"/>
    </source>
</evidence>
<gene>
    <name evidence="17 19" type="primary">murB</name>
    <name evidence="19" type="ORF">VIN30_08085</name>
</gene>
<keyword evidence="20" id="KW-1185">Reference proteome</keyword>
<evidence type="ECO:0000256" key="15">
    <source>
        <dbReference type="ARBA" id="ARBA00023316"/>
    </source>
</evidence>
<keyword evidence="7 17" id="KW-0132">Cell division</keyword>
<dbReference type="HAMAP" id="MF_00037">
    <property type="entry name" value="MurB"/>
    <property type="match status" value="1"/>
</dbReference>
<dbReference type="RefSeq" id="WP_338210704.1">
    <property type="nucleotide sequence ID" value="NZ_JAYMFF010000015.1"/>
</dbReference>
<feature type="active site" description="Proton donor" evidence="17">
    <location>
        <position position="228"/>
    </location>
</feature>
<comment type="function">
    <text evidence="2 17">Cell wall formation.</text>
</comment>
<evidence type="ECO:0000256" key="16">
    <source>
        <dbReference type="ARBA" id="ARBA00048914"/>
    </source>
</evidence>
<dbReference type="InterPro" id="IPR016167">
    <property type="entry name" value="FAD-bd_PCMH_sub1"/>
</dbReference>
<dbReference type="GO" id="GO:0008762">
    <property type="term" value="F:UDP-N-acetylmuramate dehydrogenase activity"/>
    <property type="evidence" value="ECO:0007669"/>
    <property type="project" value="UniProtKB-EC"/>
</dbReference>
<evidence type="ECO:0000256" key="11">
    <source>
        <dbReference type="ARBA" id="ARBA00022960"/>
    </source>
</evidence>
<dbReference type="InterPro" id="IPR016166">
    <property type="entry name" value="FAD-bd_PCMH"/>
</dbReference>
<dbReference type="Gene3D" id="3.30.43.10">
    <property type="entry name" value="Uridine Diphospho-n-acetylenolpyruvylglucosamine Reductase, domain 2"/>
    <property type="match status" value="1"/>
</dbReference>
<evidence type="ECO:0000256" key="14">
    <source>
        <dbReference type="ARBA" id="ARBA00023306"/>
    </source>
</evidence>
<protein>
    <recommendedName>
        <fullName evidence="17">UDP-N-acetylenolpyruvoylglucosamine reductase</fullName>
        <ecNumber evidence="17">1.3.1.98</ecNumber>
    </recommendedName>
    <alternativeName>
        <fullName evidence="17">UDP-N-acetylmuramate dehydrogenase</fullName>
    </alternativeName>
</protein>
<keyword evidence="11 17" id="KW-0133">Cell shape</keyword>
<dbReference type="Pfam" id="PF01565">
    <property type="entry name" value="FAD_binding_4"/>
    <property type="match status" value="1"/>
</dbReference>
<name>A0ABU6IIZ7_9ACTN</name>
<evidence type="ECO:0000256" key="3">
    <source>
        <dbReference type="ARBA" id="ARBA00004496"/>
    </source>
</evidence>
<dbReference type="InterPro" id="IPR003170">
    <property type="entry name" value="MurB"/>
</dbReference>
<comment type="similarity">
    <text evidence="5 17">Belongs to the MurB family.</text>
</comment>
<dbReference type="InterPro" id="IPR016169">
    <property type="entry name" value="FAD-bd_PCMH_sub2"/>
</dbReference>
<dbReference type="Pfam" id="PF02873">
    <property type="entry name" value="MurB_C"/>
    <property type="match status" value="1"/>
</dbReference>
<organism evidence="19 20">
    <name type="scientific">Adlercreutzia wanghongyangiae</name>
    <dbReference type="NCBI Taxonomy" id="3111451"/>
    <lineage>
        <taxon>Bacteria</taxon>
        <taxon>Bacillati</taxon>
        <taxon>Actinomycetota</taxon>
        <taxon>Coriobacteriia</taxon>
        <taxon>Eggerthellales</taxon>
        <taxon>Eggerthellaceae</taxon>
        <taxon>Adlercreutzia</taxon>
    </lineage>
</organism>
<dbReference type="InterPro" id="IPR011601">
    <property type="entry name" value="MurB_C"/>
</dbReference>
<reference evidence="19 20" key="1">
    <citation type="submission" date="2024-01" db="EMBL/GenBank/DDBJ databases">
        <title>novel species in genus Adlercreutzia.</title>
        <authorList>
            <person name="Liu X."/>
        </authorList>
    </citation>
    <scope>NUCLEOTIDE SEQUENCE [LARGE SCALE GENOMIC DNA]</scope>
    <source>
        <strain evidence="19 20">R7</strain>
    </source>
</reference>
<evidence type="ECO:0000313" key="19">
    <source>
        <dbReference type="EMBL" id="MEC4176402.1"/>
    </source>
</evidence>
<keyword evidence="9 17" id="KW-0274">FAD</keyword>
<dbReference type="Gene3D" id="3.90.78.10">
    <property type="entry name" value="UDP-N-acetylenolpyruvoylglucosamine reductase, C-terminal domain"/>
    <property type="match status" value="1"/>
</dbReference>
<feature type="domain" description="FAD-binding PCMH-type" evidence="18">
    <location>
        <begin position="34"/>
        <end position="199"/>
    </location>
</feature>
<comment type="subcellular location">
    <subcellularLocation>
        <location evidence="3 17">Cytoplasm</location>
    </subcellularLocation>
</comment>
<comment type="pathway">
    <text evidence="4 17">Cell wall biogenesis; peptidoglycan biosynthesis.</text>
</comment>
<comment type="cofactor">
    <cofactor evidence="1 17">
        <name>FAD</name>
        <dbReference type="ChEBI" id="CHEBI:57692"/>
    </cofactor>
</comment>
<keyword evidence="10 17" id="KW-0521">NADP</keyword>
<keyword evidence="15 17" id="KW-0961">Cell wall biogenesis/degradation</keyword>
<evidence type="ECO:0000256" key="2">
    <source>
        <dbReference type="ARBA" id="ARBA00003921"/>
    </source>
</evidence>
<keyword evidence="8 17" id="KW-0285">Flavoprotein</keyword>
<dbReference type="PANTHER" id="PTHR21071">
    <property type="entry name" value="UDP-N-ACETYLENOLPYRUVOYLGLUCOSAMINE REDUCTASE"/>
    <property type="match status" value="1"/>
</dbReference>
<dbReference type="NCBIfam" id="NF010480">
    <property type="entry name" value="PRK13905.1"/>
    <property type="match status" value="1"/>
</dbReference>
<evidence type="ECO:0000256" key="8">
    <source>
        <dbReference type="ARBA" id="ARBA00022630"/>
    </source>
</evidence>
<feature type="active site" evidence="17">
    <location>
        <position position="179"/>
    </location>
</feature>
<comment type="catalytic activity">
    <reaction evidence="16 17">
        <text>UDP-N-acetyl-alpha-D-muramate + NADP(+) = UDP-N-acetyl-3-O-(1-carboxyvinyl)-alpha-D-glucosamine + NADPH + H(+)</text>
        <dbReference type="Rhea" id="RHEA:12248"/>
        <dbReference type="ChEBI" id="CHEBI:15378"/>
        <dbReference type="ChEBI" id="CHEBI:57783"/>
        <dbReference type="ChEBI" id="CHEBI:58349"/>
        <dbReference type="ChEBI" id="CHEBI:68483"/>
        <dbReference type="ChEBI" id="CHEBI:70757"/>
        <dbReference type="EC" id="1.3.1.98"/>
    </reaction>
</comment>
<proteinExistence type="inferred from homology"/>
<keyword evidence="6 17" id="KW-0963">Cytoplasm</keyword>
<dbReference type="NCBIfam" id="TIGR00179">
    <property type="entry name" value="murB"/>
    <property type="match status" value="1"/>
</dbReference>
<evidence type="ECO:0000256" key="9">
    <source>
        <dbReference type="ARBA" id="ARBA00022827"/>
    </source>
</evidence>
<dbReference type="EC" id="1.3.1.98" evidence="17"/>
<dbReference type="Proteomes" id="UP001349994">
    <property type="component" value="Unassembled WGS sequence"/>
</dbReference>
<dbReference type="EMBL" id="JAYMFF010000015">
    <property type="protein sequence ID" value="MEC4176402.1"/>
    <property type="molecule type" value="Genomic_DNA"/>
</dbReference>
<dbReference type="InterPro" id="IPR006094">
    <property type="entry name" value="Oxid_FAD_bind_N"/>
</dbReference>
<dbReference type="Gene3D" id="3.30.465.10">
    <property type="match status" value="1"/>
</dbReference>
<evidence type="ECO:0000256" key="6">
    <source>
        <dbReference type="ARBA" id="ARBA00022490"/>
    </source>
</evidence>
<evidence type="ECO:0000256" key="1">
    <source>
        <dbReference type="ARBA" id="ARBA00001974"/>
    </source>
</evidence>
<dbReference type="InterPro" id="IPR036318">
    <property type="entry name" value="FAD-bd_PCMH-like_sf"/>
</dbReference>
<evidence type="ECO:0000256" key="12">
    <source>
        <dbReference type="ARBA" id="ARBA00022984"/>
    </source>
</evidence>
<evidence type="ECO:0000256" key="17">
    <source>
        <dbReference type="HAMAP-Rule" id="MF_00037"/>
    </source>
</evidence>